<comment type="caution">
    <text evidence="1">The sequence shown here is derived from an EMBL/GenBank/DDBJ whole genome shotgun (WGS) entry which is preliminary data.</text>
</comment>
<gene>
    <name evidence="1" type="ORF">ACHHYP_02060</name>
</gene>
<evidence type="ECO:0000313" key="1">
    <source>
        <dbReference type="EMBL" id="OQS00956.1"/>
    </source>
</evidence>
<dbReference type="OrthoDB" id="71683at2759"/>
<proteinExistence type="predicted"/>
<dbReference type="AlphaFoldDB" id="A0A1V9ZSE3"/>
<reference evidence="1 2" key="1">
    <citation type="journal article" date="2014" name="Genome Biol. Evol.">
        <title>The secreted proteins of Achlya hypogyna and Thraustotheca clavata identify the ancestral oomycete secretome and reveal gene acquisitions by horizontal gene transfer.</title>
        <authorList>
            <person name="Misner I."/>
            <person name="Blouin N."/>
            <person name="Leonard G."/>
            <person name="Richards T.A."/>
            <person name="Lane C.E."/>
        </authorList>
    </citation>
    <scope>NUCLEOTIDE SEQUENCE [LARGE SCALE GENOMIC DNA]</scope>
    <source>
        <strain evidence="1 2">ATCC 48635</strain>
    </source>
</reference>
<sequence length="380" mass="42475">MAEPPKKTVHRLVKPQGVPLRDSMAHFVATVRLLDSWWKEQEAAKPPTVHDVNSPFVKSSASRSTDPDELLQFVAESELQINFLMRMPSIERCLREWWTYASQGEPNVTAAKLASLYQSLATVFIRAKKPNLQKSAVRTLMRRQWVQWGPKVPPLSAHEFGRLVFLLAHMVVESEKLPDYVACLTTTLRQVQGLRAAAEDAQEKILQRRKTRSLRNEKKDSALPRLGDERHSSVASAFSVAVAVAGHGLRRREGSIVDVGLSFEEQRHRSVDSSQVVVTDLSLLAPAFQPKFLRSEPLLRSPYMAPLHIQSMRSMNQRSESAPAGLAPAETAAATMPVQSLDDIERLVAQCQAALPSVDKANAQMLRRNFARPPVLDRLS</sequence>
<accession>A0A1V9ZSE3</accession>
<name>A0A1V9ZSE3_ACHHY</name>
<dbReference type="Proteomes" id="UP000243579">
    <property type="component" value="Unassembled WGS sequence"/>
</dbReference>
<dbReference type="EMBL" id="JNBR01000019">
    <property type="protein sequence ID" value="OQS00956.1"/>
    <property type="molecule type" value="Genomic_DNA"/>
</dbReference>
<keyword evidence="2" id="KW-1185">Reference proteome</keyword>
<organism evidence="1 2">
    <name type="scientific">Achlya hypogyna</name>
    <name type="common">Oomycete</name>
    <name type="synonym">Protoachlya hypogyna</name>
    <dbReference type="NCBI Taxonomy" id="1202772"/>
    <lineage>
        <taxon>Eukaryota</taxon>
        <taxon>Sar</taxon>
        <taxon>Stramenopiles</taxon>
        <taxon>Oomycota</taxon>
        <taxon>Saprolegniomycetes</taxon>
        <taxon>Saprolegniales</taxon>
        <taxon>Achlyaceae</taxon>
        <taxon>Achlya</taxon>
    </lineage>
</organism>
<evidence type="ECO:0000313" key="2">
    <source>
        <dbReference type="Proteomes" id="UP000243579"/>
    </source>
</evidence>
<protein>
    <submittedName>
        <fullName evidence="1">Uncharacterized protein</fullName>
    </submittedName>
</protein>